<protein>
    <submittedName>
        <fullName evidence="2">Uncharacterized protein</fullName>
    </submittedName>
</protein>
<reference evidence="2" key="1">
    <citation type="journal article" date="2023" name="Science">
        <title>Genome structures resolve the early diversification of teleost fishes.</title>
        <authorList>
            <person name="Parey E."/>
            <person name="Louis A."/>
            <person name="Montfort J."/>
            <person name="Bouchez O."/>
            <person name="Roques C."/>
            <person name="Iampietro C."/>
            <person name="Lluch J."/>
            <person name="Castinel A."/>
            <person name="Donnadieu C."/>
            <person name="Desvignes T."/>
            <person name="Floi Bucao C."/>
            <person name="Jouanno E."/>
            <person name="Wen M."/>
            <person name="Mejri S."/>
            <person name="Dirks R."/>
            <person name="Jansen H."/>
            <person name="Henkel C."/>
            <person name="Chen W.J."/>
            <person name="Zahm M."/>
            <person name="Cabau C."/>
            <person name="Klopp C."/>
            <person name="Thompson A.W."/>
            <person name="Robinson-Rechavi M."/>
            <person name="Braasch I."/>
            <person name="Lecointre G."/>
            <person name="Bobe J."/>
            <person name="Postlethwait J.H."/>
            <person name="Berthelot C."/>
            <person name="Roest Crollius H."/>
            <person name="Guiguen Y."/>
        </authorList>
    </citation>
    <scope>NUCLEOTIDE SEQUENCE</scope>
    <source>
        <strain evidence="2">WJC10195</strain>
    </source>
</reference>
<dbReference type="EMBL" id="JAINUF010000008">
    <property type="protein sequence ID" value="KAJ8351449.1"/>
    <property type="molecule type" value="Genomic_DNA"/>
</dbReference>
<feature type="region of interest" description="Disordered" evidence="1">
    <location>
        <begin position="1"/>
        <end position="40"/>
    </location>
</feature>
<evidence type="ECO:0000256" key="1">
    <source>
        <dbReference type="SAM" id="MobiDB-lite"/>
    </source>
</evidence>
<evidence type="ECO:0000313" key="2">
    <source>
        <dbReference type="EMBL" id="KAJ8351449.1"/>
    </source>
</evidence>
<proteinExistence type="predicted"/>
<comment type="caution">
    <text evidence="2">The sequence shown here is derived from an EMBL/GenBank/DDBJ whole genome shotgun (WGS) entry which is preliminary data.</text>
</comment>
<organism evidence="2 3">
    <name type="scientific">Synaphobranchus kaupii</name>
    <name type="common">Kaup's arrowtooth eel</name>
    <dbReference type="NCBI Taxonomy" id="118154"/>
    <lineage>
        <taxon>Eukaryota</taxon>
        <taxon>Metazoa</taxon>
        <taxon>Chordata</taxon>
        <taxon>Craniata</taxon>
        <taxon>Vertebrata</taxon>
        <taxon>Euteleostomi</taxon>
        <taxon>Actinopterygii</taxon>
        <taxon>Neopterygii</taxon>
        <taxon>Teleostei</taxon>
        <taxon>Anguilliformes</taxon>
        <taxon>Synaphobranchidae</taxon>
        <taxon>Synaphobranchus</taxon>
    </lineage>
</organism>
<gene>
    <name evidence="2" type="ORF">SKAU_G00229250</name>
</gene>
<keyword evidence="3" id="KW-1185">Reference proteome</keyword>
<dbReference type="AlphaFoldDB" id="A0A9Q1F5Q0"/>
<dbReference type="Proteomes" id="UP001152622">
    <property type="component" value="Chromosome 8"/>
</dbReference>
<name>A0A9Q1F5Q0_SYNKA</name>
<evidence type="ECO:0000313" key="3">
    <source>
        <dbReference type="Proteomes" id="UP001152622"/>
    </source>
</evidence>
<feature type="compositionally biased region" description="Low complexity" evidence="1">
    <location>
        <begin position="10"/>
        <end position="25"/>
    </location>
</feature>
<accession>A0A9Q1F5Q0</accession>
<sequence length="89" mass="9651">MEQTCEKQTARPGSSPLPLGPSRAAGRADRRGPQTLLQGRRMLGRVQVRKAKVSTEHCDTAGLAGLVFLCISMQEVVGGEREKERTSES</sequence>